<dbReference type="STRING" id="38301.NX84_02160"/>
<dbReference type="AlphaFoldDB" id="A0A2X4RCD1"/>
<keyword evidence="1" id="KW-0812">Transmembrane</keyword>
<keyword evidence="1" id="KW-0472">Membrane</keyword>
<feature type="transmembrane region" description="Helical" evidence="1">
    <location>
        <begin position="341"/>
        <end position="364"/>
    </location>
</feature>
<feature type="transmembrane region" description="Helical" evidence="1">
    <location>
        <begin position="460"/>
        <end position="482"/>
    </location>
</feature>
<organism evidence="2 3">
    <name type="scientific">Corynebacterium minutissimum</name>
    <dbReference type="NCBI Taxonomy" id="38301"/>
    <lineage>
        <taxon>Bacteria</taxon>
        <taxon>Bacillati</taxon>
        <taxon>Actinomycetota</taxon>
        <taxon>Actinomycetes</taxon>
        <taxon>Mycobacteriales</taxon>
        <taxon>Corynebacteriaceae</taxon>
        <taxon>Corynebacterium</taxon>
    </lineage>
</organism>
<dbReference type="InterPro" id="IPR023908">
    <property type="entry name" value="xxxLxxG_rpt"/>
</dbReference>
<evidence type="ECO:0000313" key="2">
    <source>
        <dbReference type="EMBL" id="SQI01027.1"/>
    </source>
</evidence>
<feature type="transmembrane region" description="Helical" evidence="1">
    <location>
        <begin position="370"/>
        <end position="393"/>
    </location>
</feature>
<name>A0A2X4RCD1_9CORY</name>
<dbReference type="SUPFAM" id="SSF58104">
    <property type="entry name" value="Methyl-accepting chemotaxis protein (MCP) signaling domain"/>
    <property type="match status" value="1"/>
</dbReference>
<dbReference type="NCBIfam" id="TIGR03057">
    <property type="entry name" value="xxxLxxG_by_4"/>
    <property type="match status" value="4"/>
</dbReference>
<feature type="transmembrane region" description="Helical" evidence="1">
    <location>
        <begin position="310"/>
        <end position="334"/>
    </location>
</feature>
<gene>
    <name evidence="2" type="ORF">NCTC10288_02352</name>
</gene>
<proteinExistence type="predicted"/>
<evidence type="ECO:0000313" key="3">
    <source>
        <dbReference type="Proteomes" id="UP000249264"/>
    </source>
</evidence>
<dbReference type="EMBL" id="LS483460">
    <property type="protein sequence ID" value="SQI01027.1"/>
    <property type="molecule type" value="Genomic_DNA"/>
</dbReference>
<dbReference type="KEGG" id="cmin:NCTC10288_02352"/>
<accession>A0A2X4RCD1</accession>
<feature type="transmembrane region" description="Helical" evidence="1">
    <location>
        <begin position="400"/>
        <end position="419"/>
    </location>
</feature>
<protein>
    <submittedName>
        <fullName evidence="2">Membrane protein</fullName>
    </submittedName>
</protein>
<evidence type="ECO:0000256" key="1">
    <source>
        <dbReference type="SAM" id="Phobius"/>
    </source>
</evidence>
<dbReference type="Proteomes" id="UP000249264">
    <property type="component" value="Chromosome 1"/>
</dbReference>
<sequence>MGDSFYIMTSRLASSADDDRPVGNRSLLIAALLLVPLIIGAIVATASEWQPAQAWSEEQAGAPSDGTIDPAELYDVARALTEANAQAGFLANGTQQLADGTGQLKDGAGELGGGVDQLAGGSQELYDGLVQLQSGTAQLGTGATELADGVGGAVDQIVGLGVVRGQILEAIDGTVKDLDGNNSDEAKEIRSQLGDLRSQVENFQFDQSVQDQLIQLKDGSRELSNQLSVNGYAYHDGVYQATEGAKQLNAGIGELNAKVDEALKGVDELVAGAEKVDGMAQQNKNKVQGAQRALPTVAGPGEADDGPSQLLSPIVAMLLAALAVLGGGVLGALLTRVERRLLALIAGGVVIGAVVGLLTSLLATGVTVAAVVWAALAAVGAGVASASAVYALVRGLGLPGWGLGVLLGLVQVGIVGWAWKAASTGTDLNTAMSALVHLFPMQWATSAITVAGNGGNSPQLFAAMAILGVIIVVSVWVVGAPVRRRSEAKA</sequence>
<keyword evidence="1" id="KW-1133">Transmembrane helix</keyword>
<reference evidence="2 3" key="1">
    <citation type="submission" date="2018-06" db="EMBL/GenBank/DDBJ databases">
        <authorList>
            <consortium name="Pathogen Informatics"/>
            <person name="Doyle S."/>
        </authorList>
    </citation>
    <scope>NUCLEOTIDE SEQUENCE [LARGE SCALE GENOMIC DNA]</scope>
    <source>
        <strain evidence="2 3">NCTC10288</strain>
    </source>
</reference>
<feature type="transmembrane region" description="Helical" evidence="1">
    <location>
        <begin position="27"/>
        <end position="46"/>
    </location>
</feature>